<protein>
    <submittedName>
        <fullName evidence="2">Uncharacterized protein</fullName>
    </submittedName>
</protein>
<organism evidence="2 3">
    <name type="scientific">Diacronema lutheri</name>
    <name type="common">Unicellular marine alga</name>
    <name type="synonym">Monochrysis lutheri</name>
    <dbReference type="NCBI Taxonomy" id="2081491"/>
    <lineage>
        <taxon>Eukaryota</taxon>
        <taxon>Haptista</taxon>
        <taxon>Haptophyta</taxon>
        <taxon>Pavlovophyceae</taxon>
        <taxon>Pavlovales</taxon>
        <taxon>Pavlovaceae</taxon>
        <taxon>Diacronema</taxon>
    </lineage>
</organism>
<dbReference type="EMBL" id="JAGTXO010000033">
    <property type="protein sequence ID" value="KAG8460337.1"/>
    <property type="molecule type" value="Genomic_DNA"/>
</dbReference>
<accession>A0A8J5XG79</accession>
<feature type="region of interest" description="Disordered" evidence="1">
    <location>
        <begin position="170"/>
        <end position="196"/>
    </location>
</feature>
<reference evidence="2" key="1">
    <citation type="submission" date="2021-05" db="EMBL/GenBank/DDBJ databases">
        <title>The genome of the haptophyte Pavlova lutheri (Diacronema luteri, Pavlovales) - a model for lipid biosynthesis in eukaryotic algae.</title>
        <authorList>
            <person name="Hulatt C.J."/>
            <person name="Posewitz M.C."/>
        </authorList>
    </citation>
    <scope>NUCLEOTIDE SEQUENCE</scope>
    <source>
        <strain evidence="2">NIVA-4/92</strain>
    </source>
</reference>
<evidence type="ECO:0000256" key="1">
    <source>
        <dbReference type="SAM" id="MobiDB-lite"/>
    </source>
</evidence>
<keyword evidence="3" id="KW-1185">Reference proteome</keyword>
<dbReference type="AlphaFoldDB" id="A0A8J5XG79"/>
<gene>
    <name evidence="2" type="ORF">KFE25_011828</name>
</gene>
<evidence type="ECO:0000313" key="2">
    <source>
        <dbReference type="EMBL" id="KAG8460337.1"/>
    </source>
</evidence>
<dbReference type="Proteomes" id="UP000751190">
    <property type="component" value="Unassembled WGS sequence"/>
</dbReference>
<proteinExistence type="predicted"/>
<name>A0A8J5XG79_DIALT</name>
<evidence type="ECO:0000313" key="3">
    <source>
        <dbReference type="Proteomes" id="UP000751190"/>
    </source>
</evidence>
<comment type="caution">
    <text evidence="2">The sequence shown here is derived from an EMBL/GenBank/DDBJ whole genome shotgun (WGS) entry which is preliminary data.</text>
</comment>
<sequence>MGALNTKQQNWPDVITTLRCDRQRVYENILSTEACWDWFPEIKQVIPKRDGDVAPGMLCKTGFSDATDYIEMNDKAADKNGVGCYVEWTFYACGWGPAISENTHLWIKQNYDFKFKQQFFLTDCPGQPGSTVVVRKTTALDHRQKLWFPYWMIHTHVMIAPEQTRLKSAAESKWVSRPPPSKEAGKKWPMQALHAK</sequence>